<protein>
    <submittedName>
        <fullName evidence="1">Uncharacterized protein</fullName>
    </submittedName>
</protein>
<sequence>MFDFIEKILNIKKGFKKIGHEIFIAEKIFCQVRIKNLIVSKRSDGCFGGVIFKWLKSTLLDLVHHF</sequence>
<evidence type="ECO:0000313" key="1">
    <source>
        <dbReference type="EMBL" id="RNA37512.1"/>
    </source>
</evidence>
<keyword evidence="2" id="KW-1185">Reference proteome</keyword>
<accession>A0A3M7SPA3</accession>
<comment type="caution">
    <text evidence="1">The sequence shown here is derived from an EMBL/GenBank/DDBJ whole genome shotgun (WGS) entry which is preliminary data.</text>
</comment>
<evidence type="ECO:0000313" key="2">
    <source>
        <dbReference type="Proteomes" id="UP000276133"/>
    </source>
</evidence>
<dbReference type="EMBL" id="REGN01001038">
    <property type="protein sequence ID" value="RNA37512.1"/>
    <property type="molecule type" value="Genomic_DNA"/>
</dbReference>
<proteinExistence type="predicted"/>
<organism evidence="1 2">
    <name type="scientific">Brachionus plicatilis</name>
    <name type="common">Marine rotifer</name>
    <name type="synonym">Brachionus muelleri</name>
    <dbReference type="NCBI Taxonomy" id="10195"/>
    <lineage>
        <taxon>Eukaryota</taxon>
        <taxon>Metazoa</taxon>
        <taxon>Spiralia</taxon>
        <taxon>Gnathifera</taxon>
        <taxon>Rotifera</taxon>
        <taxon>Eurotatoria</taxon>
        <taxon>Monogononta</taxon>
        <taxon>Pseudotrocha</taxon>
        <taxon>Ploima</taxon>
        <taxon>Brachionidae</taxon>
        <taxon>Brachionus</taxon>
    </lineage>
</organism>
<dbReference type="Proteomes" id="UP000276133">
    <property type="component" value="Unassembled WGS sequence"/>
</dbReference>
<gene>
    <name evidence="1" type="ORF">BpHYR1_005150</name>
</gene>
<dbReference type="AlphaFoldDB" id="A0A3M7SPA3"/>
<name>A0A3M7SPA3_BRAPC</name>
<reference evidence="1 2" key="1">
    <citation type="journal article" date="2018" name="Sci. Rep.">
        <title>Genomic signatures of local adaptation to the degree of environmental predictability in rotifers.</title>
        <authorList>
            <person name="Franch-Gras L."/>
            <person name="Hahn C."/>
            <person name="Garcia-Roger E.M."/>
            <person name="Carmona M.J."/>
            <person name="Serra M."/>
            <person name="Gomez A."/>
        </authorList>
    </citation>
    <scope>NUCLEOTIDE SEQUENCE [LARGE SCALE GENOMIC DNA]</scope>
    <source>
        <strain evidence="1">HYR1</strain>
    </source>
</reference>